<comment type="caution">
    <text evidence="9">The sequence shown here is derived from an EMBL/GenBank/DDBJ whole genome shotgun (WGS) entry which is preliminary data.</text>
</comment>
<dbReference type="SUPFAM" id="SSF53732">
    <property type="entry name" value="Aconitase iron-sulfur domain"/>
    <property type="match status" value="1"/>
</dbReference>
<dbReference type="PANTHER" id="PTHR43160:SF3">
    <property type="entry name" value="ACONITATE HYDRATASE, MITOCHONDRIAL"/>
    <property type="match status" value="1"/>
</dbReference>
<dbReference type="InterPro" id="IPR015928">
    <property type="entry name" value="Aconitase/3IPM_dehydase_swvl"/>
</dbReference>
<evidence type="ECO:0000259" key="7">
    <source>
        <dbReference type="Pfam" id="PF00330"/>
    </source>
</evidence>
<accession>A8SG81</accession>
<keyword evidence="4" id="KW-0479">Metal-binding</keyword>
<gene>
    <name evidence="9" type="ORF">FAEPRAM212_02979</name>
</gene>
<dbReference type="Gene3D" id="3.40.1060.10">
    <property type="entry name" value="Aconitase, Domain 2"/>
    <property type="match status" value="1"/>
</dbReference>
<dbReference type="InterPro" id="IPR015931">
    <property type="entry name" value="Acnase/IPM_dHydase_lsu_aba_1/3"/>
</dbReference>
<dbReference type="NCBIfam" id="NF008503">
    <property type="entry name" value="PRK11413.1"/>
    <property type="match status" value="1"/>
</dbReference>
<dbReference type="SUPFAM" id="SSF52016">
    <property type="entry name" value="LeuD/IlvD-like"/>
    <property type="match status" value="1"/>
</dbReference>
<dbReference type="Pfam" id="PF00694">
    <property type="entry name" value="Aconitase_C"/>
    <property type="match status" value="1"/>
</dbReference>
<dbReference type="Pfam" id="PF00330">
    <property type="entry name" value="Aconitase"/>
    <property type="match status" value="1"/>
</dbReference>
<comment type="cofactor">
    <cofactor evidence="1">
        <name>[4Fe-4S] cluster</name>
        <dbReference type="ChEBI" id="CHEBI:49883"/>
    </cofactor>
</comment>
<dbReference type="InterPro" id="IPR050926">
    <property type="entry name" value="Aconitase/IPM_isomerase"/>
</dbReference>
<dbReference type="GO" id="GO:0005829">
    <property type="term" value="C:cytosol"/>
    <property type="evidence" value="ECO:0007669"/>
    <property type="project" value="TreeGrafter"/>
</dbReference>
<dbReference type="GO" id="GO:0006099">
    <property type="term" value="P:tricarboxylic acid cycle"/>
    <property type="evidence" value="ECO:0007669"/>
    <property type="project" value="UniProtKB-UniPathway"/>
</dbReference>
<name>A8SG81_9FIRM</name>
<proteinExistence type="inferred from homology"/>
<dbReference type="InterPro" id="IPR000573">
    <property type="entry name" value="AconitaseA/IPMdHydase_ssu_swvl"/>
</dbReference>
<keyword evidence="5" id="KW-0408">Iron</keyword>
<comment type="similarity">
    <text evidence="2">Belongs to the aconitase/IPM isomerase family.</text>
</comment>
<dbReference type="InterPro" id="IPR015932">
    <property type="entry name" value="Aconitase_dom2"/>
</dbReference>
<dbReference type="HOGENOM" id="CLU_006714_2_3_9"/>
<feature type="domain" description="Aconitase/3-isopropylmalate dehydratase large subunit alpha/beta/alpha" evidence="7">
    <location>
        <begin position="107"/>
        <end position="538"/>
    </location>
</feature>
<dbReference type="EMBL" id="ABED02000029">
    <property type="protein sequence ID" value="EDP20191.1"/>
    <property type="molecule type" value="Genomic_DNA"/>
</dbReference>
<evidence type="ECO:0000256" key="6">
    <source>
        <dbReference type="ARBA" id="ARBA00023014"/>
    </source>
</evidence>
<dbReference type="InterPro" id="IPR036008">
    <property type="entry name" value="Aconitase_4Fe-4S_dom"/>
</dbReference>
<sequence length="814" mass="86637">MRVLLPRNTPHPVLCATFPQGVKAKGTAVFGMNSRTAGAMPAIAAGGKIQKERRIEMLDMIKCSTGGAYYARGEWVPADGNAPAALAAKGFDAAAVAAAKTGTMAYNIMQAHNTSGDAENLKIKFDAMASHDITFVGIIQTARASGLEKFPIPYVLTNCHNSLCAVGGTINEDDHRFGLSAAKKYGGIFVPPHMAVIHQYMRERFAGCGKMILGSDSHTRYGALGTMAIGEGGGELAKQLLGRTYDVARPGVVAIYLTGSLPAGCGPHDVAIALVGKLFKSGYVKNKVMEFVGPGIASLRQDTRNAIDAMTTETTCLSSIWETDEVTQRFLAVHGRAADYKKLAPADLAYYDGVVEVDLSAIRPMIALPMHPSNAFTIEELNANLEDILHACEQDVQKLIGRKDVQLDLCSKIENGKLRVDQGVIAGCAGGLYDSIYEAASILKGHTGGCGDYALSVYPGSQPIIMELVRTGVIGELMASGATIRTAFCGPCFGAGDVPANGALSIRHTTRNFPSREGSKPGSGQLAGVALMDARSIAATTANGGILTPATDIDYDPTVPEYQYDASSYDTRVYQGFGKGDYDALLKFGPNIKDWPEIAPLGDNLLLKVASYITDPVTTTDELIPSGETSSYRSNPLGLAEFTLSRKDPEYVGRAKAVQAEENARRAGAGDAALLAKVNAVPGCEQLSWNDIQIASTIFAVKPGDGSAREQAASCQRVLGAGANIVTEYATKRYRSNLINWGMLPLQLAGATPFGLGDYVLIPNVREALKGDLQNIKAYVLGDTVKEFELYMAPLTTDERQILADGCLINFYKH</sequence>
<dbReference type="PANTHER" id="PTHR43160">
    <property type="entry name" value="ACONITATE HYDRATASE B"/>
    <property type="match status" value="1"/>
</dbReference>
<dbReference type="PRINTS" id="PR00415">
    <property type="entry name" value="ACONITASE"/>
</dbReference>
<evidence type="ECO:0000313" key="9">
    <source>
        <dbReference type="EMBL" id="EDP20191.1"/>
    </source>
</evidence>
<reference evidence="9 10" key="2">
    <citation type="submission" date="2007-09" db="EMBL/GenBank/DDBJ databases">
        <authorList>
            <person name="Fulton L."/>
            <person name="Clifton S."/>
            <person name="Fulton B."/>
            <person name="Xu J."/>
            <person name="Minx P."/>
            <person name="Pepin K.H."/>
            <person name="Johnson M."/>
            <person name="Thiruvilangam P."/>
            <person name="Bhonagiri V."/>
            <person name="Nash W.E."/>
            <person name="Mardis E.R."/>
            <person name="Wilson R.K."/>
        </authorList>
    </citation>
    <scope>NUCLEOTIDE SEQUENCE [LARGE SCALE GENOMIC DNA]</scope>
    <source>
        <strain evidence="9 10">M21/2</strain>
    </source>
</reference>
<dbReference type="GO" id="GO:0051539">
    <property type="term" value="F:4 iron, 4 sulfur cluster binding"/>
    <property type="evidence" value="ECO:0007669"/>
    <property type="project" value="TreeGrafter"/>
</dbReference>
<dbReference type="GO" id="GO:0046872">
    <property type="term" value="F:metal ion binding"/>
    <property type="evidence" value="ECO:0007669"/>
    <property type="project" value="UniProtKB-KW"/>
</dbReference>
<dbReference type="Gene3D" id="3.30.499.10">
    <property type="entry name" value="Aconitase, domain 3"/>
    <property type="match status" value="2"/>
</dbReference>
<evidence type="ECO:0000313" key="10">
    <source>
        <dbReference type="Proteomes" id="UP000005945"/>
    </source>
</evidence>
<evidence type="ECO:0000256" key="3">
    <source>
        <dbReference type="ARBA" id="ARBA00011245"/>
    </source>
</evidence>
<evidence type="ECO:0000256" key="2">
    <source>
        <dbReference type="ARBA" id="ARBA00007185"/>
    </source>
</evidence>
<dbReference type="Gene3D" id="3.20.19.10">
    <property type="entry name" value="Aconitase, domain 4"/>
    <property type="match status" value="1"/>
</dbReference>
<comment type="subunit">
    <text evidence="3">Monomer.</text>
</comment>
<evidence type="ECO:0000256" key="4">
    <source>
        <dbReference type="ARBA" id="ARBA00022723"/>
    </source>
</evidence>
<organism evidence="9 10">
    <name type="scientific">Faecalibacterium prausnitzii M21/2</name>
    <dbReference type="NCBI Taxonomy" id="411485"/>
    <lineage>
        <taxon>Bacteria</taxon>
        <taxon>Bacillati</taxon>
        <taxon>Bacillota</taxon>
        <taxon>Clostridia</taxon>
        <taxon>Eubacteriales</taxon>
        <taxon>Oscillospiraceae</taxon>
        <taxon>Faecalibacterium</taxon>
    </lineage>
</organism>
<dbReference type="Proteomes" id="UP000005945">
    <property type="component" value="Unassembled WGS sequence"/>
</dbReference>
<evidence type="ECO:0000259" key="8">
    <source>
        <dbReference type="Pfam" id="PF00694"/>
    </source>
</evidence>
<reference evidence="9 10" key="1">
    <citation type="submission" date="2007-09" db="EMBL/GenBank/DDBJ databases">
        <title>Draft genome sequence of Faecalibacterium prausnitzii M21/2.</title>
        <authorList>
            <person name="Sudarsanam P."/>
            <person name="Ley R."/>
            <person name="Guruge J."/>
            <person name="Turnbaugh P.J."/>
            <person name="Mahowald M."/>
            <person name="Liep D."/>
            <person name="Gordon J."/>
        </authorList>
    </citation>
    <scope>NUCLEOTIDE SEQUENCE [LARGE SCALE GENOMIC DNA]</scope>
    <source>
        <strain evidence="9 10">M21/2</strain>
    </source>
</reference>
<feature type="domain" description="Aconitase A/isopropylmalate dehydratase small subunit swivel" evidence="8">
    <location>
        <begin position="703"/>
        <end position="749"/>
    </location>
</feature>
<dbReference type="GO" id="GO:0003994">
    <property type="term" value="F:aconitate hydratase activity"/>
    <property type="evidence" value="ECO:0007669"/>
    <property type="project" value="TreeGrafter"/>
</dbReference>
<dbReference type="UniPathway" id="UPA00223"/>
<evidence type="ECO:0000256" key="5">
    <source>
        <dbReference type="ARBA" id="ARBA00023004"/>
    </source>
</evidence>
<dbReference type="AlphaFoldDB" id="A8SG81"/>
<protein>
    <submittedName>
        <fullName evidence="9">Aconitase domain protein</fullName>
    </submittedName>
</protein>
<keyword evidence="6" id="KW-0411">Iron-sulfur</keyword>
<dbReference type="InterPro" id="IPR001030">
    <property type="entry name" value="Acoase/IPM_deHydtase_lsu_aba"/>
</dbReference>
<evidence type="ECO:0000256" key="1">
    <source>
        <dbReference type="ARBA" id="ARBA00001966"/>
    </source>
</evidence>